<protein>
    <submittedName>
        <fullName evidence="1">Uncharacterized protein</fullName>
    </submittedName>
</protein>
<dbReference type="PANTHER" id="PTHR33526">
    <property type="entry name" value="OS07G0123800 PROTEIN"/>
    <property type="match status" value="1"/>
</dbReference>
<dbReference type="Proteomes" id="UP000607653">
    <property type="component" value="Unassembled WGS sequence"/>
</dbReference>
<dbReference type="PANTHER" id="PTHR33526:SF4">
    <property type="entry name" value="OS07G0123800 PROTEIN"/>
    <property type="match status" value="1"/>
</dbReference>
<evidence type="ECO:0000313" key="1">
    <source>
        <dbReference type="EMBL" id="DAD25209.1"/>
    </source>
</evidence>
<accession>A0A822Y1N4</accession>
<keyword evidence="2" id="KW-1185">Reference proteome</keyword>
<comment type="caution">
    <text evidence="1">The sequence shown here is derived from an EMBL/GenBank/DDBJ whole genome shotgun (WGS) entry which is preliminary data.</text>
</comment>
<organism evidence="1 2">
    <name type="scientific">Nelumbo nucifera</name>
    <name type="common">Sacred lotus</name>
    <dbReference type="NCBI Taxonomy" id="4432"/>
    <lineage>
        <taxon>Eukaryota</taxon>
        <taxon>Viridiplantae</taxon>
        <taxon>Streptophyta</taxon>
        <taxon>Embryophyta</taxon>
        <taxon>Tracheophyta</taxon>
        <taxon>Spermatophyta</taxon>
        <taxon>Magnoliopsida</taxon>
        <taxon>Proteales</taxon>
        <taxon>Nelumbonaceae</taxon>
        <taxon>Nelumbo</taxon>
    </lineage>
</organism>
<evidence type="ECO:0000313" key="2">
    <source>
        <dbReference type="Proteomes" id="UP000607653"/>
    </source>
</evidence>
<sequence length="111" mass="12821">MIPTISLSCFRYPFFVISKLGQCIKAPFRILCKTRDFYVRSMTNCTSSYGNVMGGPAVPIFNLPKSFNVNSSKSRENDDLRELIRVASKRSLENQTEMELKQQLEQQQQQF</sequence>
<name>A0A822Y1N4_NELNU</name>
<reference evidence="1 2" key="1">
    <citation type="journal article" date="2020" name="Mol. Biol. Evol.">
        <title>Distinct Expression and Methylation Patterns for Genes with Different Fates following a Single Whole-Genome Duplication in Flowering Plants.</title>
        <authorList>
            <person name="Shi T."/>
            <person name="Rahmani R.S."/>
            <person name="Gugger P.F."/>
            <person name="Wang M."/>
            <person name="Li H."/>
            <person name="Zhang Y."/>
            <person name="Li Z."/>
            <person name="Wang Q."/>
            <person name="Van de Peer Y."/>
            <person name="Marchal K."/>
            <person name="Chen J."/>
        </authorList>
    </citation>
    <scope>NUCLEOTIDE SEQUENCE [LARGE SCALE GENOMIC DNA]</scope>
    <source>
        <tissue evidence="1">Leaf</tissue>
    </source>
</reference>
<gene>
    <name evidence="1" type="ORF">HUJ06_026673</name>
</gene>
<proteinExistence type="predicted"/>
<dbReference type="EMBL" id="DUZY01000001">
    <property type="protein sequence ID" value="DAD25209.1"/>
    <property type="molecule type" value="Genomic_DNA"/>
</dbReference>
<dbReference type="AlphaFoldDB" id="A0A822Y1N4"/>